<gene>
    <name evidence="2" type="ORF">GCM10010430_33680</name>
</gene>
<evidence type="ECO:0000256" key="1">
    <source>
        <dbReference type="SAM" id="MobiDB-lite"/>
    </source>
</evidence>
<proteinExistence type="predicted"/>
<dbReference type="Proteomes" id="UP001500305">
    <property type="component" value="Unassembled WGS sequence"/>
</dbReference>
<reference evidence="2 3" key="1">
    <citation type="journal article" date="2019" name="Int. J. Syst. Evol. Microbiol.">
        <title>The Global Catalogue of Microorganisms (GCM) 10K type strain sequencing project: providing services to taxonomists for standard genome sequencing and annotation.</title>
        <authorList>
            <consortium name="The Broad Institute Genomics Platform"/>
            <consortium name="The Broad Institute Genome Sequencing Center for Infectious Disease"/>
            <person name="Wu L."/>
            <person name="Ma J."/>
        </authorList>
    </citation>
    <scope>NUCLEOTIDE SEQUENCE [LARGE SCALE GENOMIC DNA]</scope>
    <source>
        <strain evidence="2 3">JCM 7356</strain>
    </source>
</reference>
<feature type="region of interest" description="Disordered" evidence="1">
    <location>
        <begin position="68"/>
        <end position="97"/>
    </location>
</feature>
<organism evidence="2 3">
    <name type="scientific">Kitasatospora cystarginea</name>
    <dbReference type="NCBI Taxonomy" id="58350"/>
    <lineage>
        <taxon>Bacteria</taxon>
        <taxon>Bacillati</taxon>
        <taxon>Actinomycetota</taxon>
        <taxon>Actinomycetes</taxon>
        <taxon>Kitasatosporales</taxon>
        <taxon>Streptomycetaceae</taxon>
        <taxon>Kitasatospora</taxon>
    </lineage>
</organism>
<evidence type="ECO:0000313" key="3">
    <source>
        <dbReference type="Proteomes" id="UP001500305"/>
    </source>
</evidence>
<accession>A0ABN3E4L4</accession>
<feature type="compositionally biased region" description="Pro residues" evidence="1">
    <location>
        <begin position="27"/>
        <end position="37"/>
    </location>
</feature>
<name>A0ABN3E4L4_9ACTN</name>
<feature type="region of interest" description="Disordered" evidence="1">
    <location>
        <begin position="1"/>
        <end position="37"/>
    </location>
</feature>
<dbReference type="EMBL" id="BAAATR010000013">
    <property type="protein sequence ID" value="GAA2248450.1"/>
    <property type="molecule type" value="Genomic_DNA"/>
</dbReference>
<protein>
    <submittedName>
        <fullName evidence="2">Uncharacterized protein</fullName>
    </submittedName>
</protein>
<keyword evidence="3" id="KW-1185">Reference proteome</keyword>
<feature type="compositionally biased region" description="Polar residues" evidence="1">
    <location>
        <begin position="13"/>
        <end position="24"/>
    </location>
</feature>
<evidence type="ECO:0000313" key="2">
    <source>
        <dbReference type="EMBL" id="GAA2248450.1"/>
    </source>
</evidence>
<feature type="compositionally biased region" description="Low complexity" evidence="1">
    <location>
        <begin position="74"/>
        <end position="89"/>
    </location>
</feature>
<comment type="caution">
    <text evidence="2">The sequence shown here is derived from an EMBL/GenBank/DDBJ whole genome shotgun (WGS) entry which is preliminary data.</text>
</comment>
<sequence>MKAITMLTKAPAASSQTTFGTARSTPPFRPLSPVPPRTVAPHSQFLLETDYGSLVELRSTVFPTAPEEARWSGAAARTTPTARSPRPSTCWGTAGRC</sequence>